<feature type="transmembrane region" description="Helical" evidence="1">
    <location>
        <begin position="116"/>
        <end position="132"/>
    </location>
</feature>
<keyword evidence="1" id="KW-0812">Transmembrane</keyword>
<accession>E4YHI2</accession>
<protein>
    <submittedName>
        <fullName evidence="2">Uncharacterized protein</fullName>
    </submittedName>
</protein>
<dbReference type="EMBL" id="FN654567">
    <property type="protein sequence ID" value="CBY34956.1"/>
    <property type="molecule type" value="Genomic_DNA"/>
</dbReference>
<evidence type="ECO:0000256" key="1">
    <source>
        <dbReference type="SAM" id="Phobius"/>
    </source>
</evidence>
<evidence type="ECO:0000313" key="2">
    <source>
        <dbReference type="EMBL" id="CBY34956.1"/>
    </source>
</evidence>
<organism evidence="2">
    <name type="scientific">Oikopleura dioica</name>
    <name type="common">Tunicate</name>
    <dbReference type="NCBI Taxonomy" id="34765"/>
    <lineage>
        <taxon>Eukaryota</taxon>
        <taxon>Metazoa</taxon>
        <taxon>Chordata</taxon>
        <taxon>Tunicata</taxon>
        <taxon>Appendicularia</taxon>
        <taxon>Copelata</taxon>
        <taxon>Oikopleuridae</taxon>
        <taxon>Oikopleura</taxon>
    </lineage>
</organism>
<reference evidence="2" key="1">
    <citation type="journal article" date="2010" name="Science">
        <title>Plasticity of animal genome architecture unmasked by rapid evolution of a pelagic tunicate.</title>
        <authorList>
            <person name="Denoeud F."/>
            <person name="Henriet S."/>
            <person name="Mungpakdee S."/>
            <person name="Aury J.M."/>
            <person name="Da Silva C."/>
            <person name="Brinkmann H."/>
            <person name="Mikhaleva J."/>
            <person name="Olsen L.C."/>
            <person name="Jubin C."/>
            <person name="Canestro C."/>
            <person name="Bouquet J.M."/>
            <person name="Danks G."/>
            <person name="Poulain J."/>
            <person name="Campsteijn C."/>
            <person name="Adamski M."/>
            <person name="Cross I."/>
            <person name="Yadetie F."/>
            <person name="Muffato M."/>
            <person name="Louis A."/>
            <person name="Butcher S."/>
            <person name="Tsagkogeorga G."/>
            <person name="Konrad A."/>
            <person name="Singh S."/>
            <person name="Jensen M.F."/>
            <person name="Cong E.H."/>
            <person name="Eikeseth-Otteraa H."/>
            <person name="Noel B."/>
            <person name="Anthouard V."/>
            <person name="Porcel B.M."/>
            <person name="Kachouri-Lafond R."/>
            <person name="Nishino A."/>
            <person name="Ugolini M."/>
            <person name="Chourrout P."/>
            <person name="Nishida H."/>
            <person name="Aasland R."/>
            <person name="Huzurbazar S."/>
            <person name="Westhof E."/>
            <person name="Delsuc F."/>
            <person name="Lehrach H."/>
            <person name="Reinhardt R."/>
            <person name="Weissenbach J."/>
            <person name="Roy S.W."/>
            <person name="Artiguenave F."/>
            <person name="Postlethwait J.H."/>
            <person name="Manak J.R."/>
            <person name="Thompson E.M."/>
            <person name="Jaillon O."/>
            <person name="Du Pasquier L."/>
            <person name="Boudinot P."/>
            <person name="Liberles D.A."/>
            <person name="Volff J.N."/>
            <person name="Philippe H."/>
            <person name="Lenhard B."/>
            <person name="Roest Crollius H."/>
            <person name="Wincker P."/>
            <person name="Chourrout D."/>
        </authorList>
    </citation>
    <scope>NUCLEOTIDE SEQUENCE [LARGE SCALE GENOMIC DNA]</scope>
</reference>
<dbReference type="Proteomes" id="UP000011014">
    <property type="component" value="Unassembled WGS sequence"/>
</dbReference>
<sequence length="133" mass="15192">MLLFKQRQILLKLRNQARKQQKRRLRISVTSSTKTKKLMTTTVAEETDSIFQNPVSETTSSPDMIFDTTFVAEELTTNSKIESEDDLLPAFLQPTTQEETSTVLTVVRTRDESKSGVLKITFSILCFIILLFL</sequence>
<name>E4YHI2_OIKDI</name>
<proteinExistence type="predicted"/>
<keyword evidence="1" id="KW-0472">Membrane</keyword>
<gene>
    <name evidence="2" type="ORF">GSOID_T00024997001</name>
</gene>
<dbReference type="AlphaFoldDB" id="E4YHI2"/>
<keyword evidence="1" id="KW-1133">Transmembrane helix</keyword>